<reference evidence="2" key="2">
    <citation type="submission" date="2020-05" db="EMBL/GenBank/DDBJ databases">
        <authorList>
            <person name="Kim H.-S."/>
            <person name="Proctor R.H."/>
            <person name="Brown D.W."/>
        </authorList>
    </citation>
    <scope>NUCLEOTIDE SEQUENCE</scope>
    <source>
        <strain evidence="2">NRRL 45417</strain>
    </source>
</reference>
<keyword evidence="3" id="KW-1185">Reference proteome</keyword>
<sequence>MGWTREEIAAVYEADVAFLEWSRGNPAPRGFGYISKDVTPEEEAASASYSQRDAWNCFYGSQPPRMSRGVRAVSAWDLDVWDLWRKGTYGRISRRRRREALLSDAKGDTASCAQELERIEGEEQRDREALERATELTEKADRTARPLSPLEQEEIDHRHDLMGYTWFFGNGDNYLGHKYGYRLIGNWGKAPTPPVTVPKAGGTGDAPGAHMQEAVAQSSAASTLQPALGTLRKTCGGRITKNTSTQVEASPRTASQRHNRQRKTYKKERASRRLAKLEPEYGMLEDVGRR</sequence>
<name>A0A8H4SPS3_9HYPO</name>
<feature type="region of interest" description="Disordered" evidence="1">
    <location>
        <begin position="243"/>
        <end position="290"/>
    </location>
</feature>
<organism evidence="2 3">
    <name type="scientific">Fusarium gaditjirri</name>
    <dbReference type="NCBI Taxonomy" id="282569"/>
    <lineage>
        <taxon>Eukaryota</taxon>
        <taxon>Fungi</taxon>
        <taxon>Dikarya</taxon>
        <taxon>Ascomycota</taxon>
        <taxon>Pezizomycotina</taxon>
        <taxon>Sordariomycetes</taxon>
        <taxon>Hypocreomycetidae</taxon>
        <taxon>Hypocreales</taxon>
        <taxon>Nectriaceae</taxon>
        <taxon>Fusarium</taxon>
        <taxon>Fusarium nisikadoi species complex</taxon>
    </lineage>
</organism>
<accession>A0A8H4SPS3</accession>
<protein>
    <submittedName>
        <fullName evidence="2">Uncharacterized protein</fullName>
    </submittedName>
</protein>
<dbReference type="OrthoDB" id="5151869at2759"/>
<evidence type="ECO:0000256" key="1">
    <source>
        <dbReference type="SAM" id="MobiDB-lite"/>
    </source>
</evidence>
<feature type="compositionally biased region" description="Polar residues" evidence="1">
    <location>
        <begin position="243"/>
        <end position="254"/>
    </location>
</feature>
<gene>
    <name evidence="2" type="ORF">FGADI_13424</name>
</gene>
<proteinExistence type="predicted"/>
<feature type="compositionally biased region" description="Basic residues" evidence="1">
    <location>
        <begin position="255"/>
        <end position="274"/>
    </location>
</feature>
<dbReference type="EMBL" id="JABFAI010000561">
    <property type="protein sequence ID" value="KAF4943435.1"/>
    <property type="molecule type" value="Genomic_DNA"/>
</dbReference>
<dbReference type="AlphaFoldDB" id="A0A8H4SPS3"/>
<comment type="caution">
    <text evidence="2">The sequence shown here is derived from an EMBL/GenBank/DDBJ whole genome shotgun (WGS) entry which is preliminary data.</text>
</comment>
<dbReference type="Proteomes" id="UP000604273">
    <property type="component" value="Unassembled WGS sequence"/>
</dbReference>
<evidence type="ECO:0000313" key="2">
    <source>
        <dbReference type="EMBL" id="KAF4943435.1"/>
    </source>
</evidence>
<reference evidence="2" key="1">
    <citation type="journal article" date="2020" name="BMC Genomics">
        <title>Correction to: Identification and distribution of gene clusters required for synthesis of sphingolipid metabolism inhibitors in diverse species of the filamentous fungus Fusarium.</title>
        <authorList>
            <person name="Kim H.S."/>
            <person name="Lohmar J.M."/>
            <person name="Busman M."/>
            <person name="Brown D.W."/>
            <person name="Naumann T.A."/>
            <person name="Divon H.H."/>
            <person name="Lysoe E."/>
            <person name="Uhlig S."/>
            <person name="Proctor R.H."/>
        </authorList>
    </citation>
    <scope>NUCLEOTIDE SEQUENCE</scope>
    <source>
        <strain evidence="2">NRRL 45417</strain>
    </source>
</reference>
<evidence type="ECO:0000313" key="3">
    <source>
        <dbReference type="Proteomes" id="UP000604273"/>
    </source>
</evidence>